<reference evidence="7 8" key="1">
    <citation type="submission" date="2019-04" db="EMBL/GenBank/DDBJ databases">
        <title>Comparative genomics and transcriptomics to analyze fruiting body development in filamentous ascomycetes.</title>
        <authorList>
            <consortium name="DOE Joint Genome Institute"/>
            <person name="Lutkenhaus R."/>
            <person name="Traeger S."/>
            <person name="Breuer J."/>
            <person name="Kuo A."/>
            <person name="Lipzen A."/>
            <person name="Pangilinan J."/>
            <person name="Dilworth D."/>
            <person name="Sandor L."/>
            <person name="Poggeler S."/>
            <person name="Barry K."/>
            <person name="Grigoriev I.V."/>
            <person name="Nowrousian M."/>
        </authorList>
    </citation>
    <scope>NUCLEOTIDE SEQUENCE [LARGE SCALE GENOMIC DNA]</scope>
    <source>
        <strain evidence="7 8">CBS 389.68</strain>
    </source>
</reference>
<sequence>MNLSLLIFSQRSSSIFTTSLLLRRRFTSSSMCPPASDSKSTGNVHQSFLAAQFAGLPALPNVEQLTPRVLRILGGNPGNFTLQGTNTYLVGTGRNRILIDTAQGFPQWREHLTSLLTSPTSPITITHCLITHRHHDHIGGISDVLSLSPSTRIHKNDPDEPTHADITDGQEFSVEGATLKAIYTPGHTDDHMCFHLAEENALFTGDNVLGHGTSVFSDLGAYMGSLRRMRDLKPDVGYPGHGAVLTDGTKAIETYILHRQRREDQIVGVMRKAAENGKRWLSSMEIVREIYTDTDENLHKAAEIGTLQVLVKLQEEGAVESRFDVELS</sequence>
<evidence type="ECO:0000256" key="3">
    <source>
        <dbReference type="ARBA" id="ARBA00022723"/>
    </source>
</evidence>
<dbReference type="InterPro" id="IPR041516">
    <property type="entry name" value="LACTB2_WH"/>
</dbReference>
<dbReference type="PANTHER" id="PTHR23131">
    <property type="entry name" value="ENDORIBONUCLEASE LACTB2"/>
    <property type="match status" value="1"/>
</dbReference>
<keyword evidence="5" id="KW-0862">Zinc</keyword>
<evidence type="ECO:0000313" key="7">
    <source>
        <dbReference type="EMBL" id="TGZ83169.1"/>
    </source>
</evidence>
<dbReference type="InParanoid" id="A0A4S2N1Z9"/>
<evidence type="ECO:0000256" key="5">
    <source>
        <dbReference type="ARBA" id="ARBA00022833"/>
    </source>
</evidence>
<protein>
    <submittedName>
        <fullName evidence="7">Metallo-hydrolase/oxidoreductase</fullName>
    </submittedName>
</protein>
<dbReference type="InterPro" id="IPR001279">
    <property type="entry name" value="Metallo-B-lactamas"/>
</dbReference>
<dbReference type="GO" id="GO:0044550">
    <property type="term" value="P:secondary metabolite biosynthetic process"/>
    <property type="evidence" value="ECO:0007669"/>
    <property type="project" value="UniProtKB-ARBA"/>
</dbReference>
<dbReference type="Pfam" id="PF00753">
    <property type="entry name" value="Lactamase_B"/>
    <property type="match status" value="1"/>
</dbReference>
<organism evidence="7 8">
    <name type="scientific">Ascodesmis nigricans</name>
    <dbReference type="NCBI Taxonomy" id="341454"/>
    <lineage>
        <taxon>Eukaryota</taxon>
        <taxon>Fungi</taxon>
        <taxon>Dikarya</taxon>
        <taxon>Ascomycota</taxon>
        <taxon>Pezizomycotina</taxon>
        <taxon>Pezizomycetes</taxon>
        <taxon>Pezizales</taxon>
        <taxon>Ascodesmidaceae</taxon>
        <taxon>Ascodesmis</taxon>
    </lineage>
</organism>
<evidence type="ECO:0000256" key="2">
    <source>
        <dbReference type="ARBA" id="ARBA00006759"/>
    </source>
</evidence>
<dbReference type="OrthoDB" id="17458at2759"/>
<dbReference type="Gene3D" id="1.10.10.10">
    <property type="entry name" value="Winged helix-like DNA-binding domain superfamily/Winged helix DNA-binding domain"/>
    <property type="match status" value="1"/>
</dbReference>
<proteinExistence type="inferred from homology"/>
<dbReference type="InterPro" id="IPR036866">
    <property type="entry name" value="RibonucZ/Hydroxyglut_hydro"/>
</dbReference>
<evidence type="ECO:0000256" key="1">
    <source>
        <dbReference type="ARBA" id="ARBA00001947"/>
    </source>
</evidence>
<name>A0A4S2N1Z9_9PEZI</name>
<dbReference type="STRING" id="341454.A0A4S2N1Z9"/>
<dbReference type="GO" id="GO:0046872">
    <property type="term" value="F:metal ion binding"/>
    <property type="evidence" value="ECO:0007669"/>
    <property type="project" value="UniProtKB-KW"/>
</dbReference>
<dbReference type="FunFam" id="3.60.15.10:FF:000041">
    <property type="entry name" value="Metallo-beta-lactamase domain protein"/>
    <property type="match status" value="1"/>
</dbReference>
<evidence type="ECO:0000259" key="6">
    <source>
        <dbReference type="SMART" id="SM00849"/>
    </source>
</evidence>
<dbReference type="InterPro" id="IPR050662">
    <property type="entry name" value="Sec-metab_biosynth-thioest"/>
</dbReference>
<dbReference type="CDD" id="cd07722">
    <property type="entry name" value="LACTB2-like_MBL-fold"/>
    <property type="match status" value="1"/>
</dbReference>
<dbReference type="GO" id="GO:0016787">
    <property type="term" value="F:hydrolase activity"/>
    <property type="evidence" value="ECO:0007669"/>
    <property type="project" value="UniProtKB-KW"/>
</dbReference>
<accession>A0A4S2N1Z9</accession>
<keyword evidence="3" id="KW-0479">Metal-binding</keyword>
<dbReference type="SUPFAM" id="SSF56281">
    <property type="entry name" value="Metallo-hydrolase/oxidoreductase"/>
    <property type="match status" value="1"/>
</dbReference>
<feature type="domain" description="Metallo-beta-lactamase" evidence="6">
    <location>
        <begin position="84"/>
        <end position="241"/>
    </location>
</feature>
<evidence type="ECO:0000313" key="8">
    <source>
        <dbReference type="Proteomes" id="UP000298138"/>
    </source>
</evidence>
<gene>
    <name evidence="7" type="ORF">EX30DRAFT_149616</name>
</gene>
<dbReference type="AlphaFoldDB" id="A0A4S2N1Z9"/>
<dbReference type="InterPro" id="IPR036388">
    <property type="entry name" value="WH-like_DNA-bd_sf"/>
</dbReference>
<keyword evidence="4 7" id="KW-0378">Hydrolase</keyword>
<dbReference type="EMBL" id="ML220114">
    <property type="protein sequence ID" value="TGZ83169.1"/>
    <property type="molecule type" value="Genomic_DNA"/>
</dbReference>
<dbReference type="InterPro" id="IPR047921">
    <property type="entry name" value="LACTB2-like_MBL-fold"/>
</dbReference>
<dbReference type="Proteomes" id="UP000298138">
    <property type="component" value="Unassembled WGS sequence"/>
</dbReference>
<dbReference type="Pfam" id="PF17778">
    <property type="entry name" value="WHD_BLACT"/>
    <property type="match status" value="1"/>
</dbReference>
<dbReference type="SMART" id="SM00849">
    <property type="entry name" value="Lactamase_B"/>
    <property type="match status" value="1"/>
</dbReference>
<dbReference type="Gene3D" id="3.60.15.10">
    <property type="entry name" value="Ribonuclease Z/Hydroxyacylglutathione hydrolase-like"/>
    <property type="match status" value="1"/>
</dbReference>
<keyword evidence="8" id="KW-1185">Reference proteome</keyword>
<dbReference type="PANTHER" id="PTHR23131:SF0">
    <property type="entry name" value="ENDORIBONUCLEASE LACTB2"/>
    <property type="match status" value="1"/>
</dbReference>
<comment type="cofactor">
    <cofactor evidence="1">
        <name>Zn(2+)</name>
        <dbReference type="ChEBI" id="CHEBI:29105"/>
    </cofactor>
</comment>
<evidence type="ECO:0000256" key="4">
    <source>
        <dbReference type="ARBA" id="ARBA00022801"/>
    </source>
</evidence>
<comment type="similarity">
    <text evidence="2">Belongs to the metallo-beta-lactamase superfamily. Glyoxalase II family.</text>
</comment>